<organism evidence="2">
    <name type="scientific">marine sediment metagenome</name>
    <dbReference type="NCBI Taxonomy" id="412755"/>
    <lineage>
        <taxon>unclassified sequences</taxon>
        <taxon>metagenomes</taxon>
        <taxon>ecological metagenomes</taxon>
    </lineage>
</organism>
<dbReference type="PANTHER" id="PTHR43750">
    <property type="entry name" value="UDP-GLUCOSE 6-DEHYDROGENASE TUAD"/>
    <property type="match status" value="1"/>
</dbReference>
<dbReference type="Pfam" id="PF03720">
    <property type="entry name" value="UDPG_MGDP_dh_C"/>
    <property type="match status" value="1"/>
</dbReference>
<name>X1EQF8_9ZZZZ</name>
<dbReference type="PANTHER" id="PTHR43750:SF3">
    <property type="entry name" value="UDP-GLUCOSE 6-DEHYDROGENASE TUAD"/>
    <property type="match status" value="1"/>
</dbReference>
<dbReference type="GO" id="GO:0051287">
    <property type="term" value="F:NAD binding"/>
    <property type="evidence" value="ECO:0007669"/>
    <property type="project" value="InterPro"/>
</dbReference>
<dbReference type="SUPFAM" id="SSF52413">
    <property type="entry name" value="UDP-glucose/GDP-mannose dehydrogenase C-terminal domain"/>
    <property type="match status" value="1"/>
</dbReference>
<protein>
    <recommendedName>
        <fullName evidence="1">UDP-glucose/GDP-mannose dehydrogenase C-terminal domain-containing protein</fullName>
    </recommendedName>
</protein>
<reference evidence="2" key="1">
    <citation type="journal article" date="2014" name="Front. Microbiol.">
        <title>High frequency of phylogenetically diverse reductive dehalogenase-homologous genes in deep subseafloor sedimentary metagenomes.</title>
        <authorList>
            <person name="Kawai M."/>
            <person name="Futagami T."/>
            <person name="Toyoda A."/>
            <person name="Takaki Y."/>
            <person name="Nishi S."/>
            <person name="Hori S."/>
            <person name="Arai W."/>
            <person name="Tsubouchi T."/>
            <person name="Morono Y."/>
            <person name="Uchiyama I."/>
            <person name="Ito T."/>
            <person name="Fujiyama A."/>
            <person name="Inagaki F."/>
            <person name="Takami H."/>
        </authorList>
    </citation>
    <scope>NUCLEOTIDE SEQUENCE</scope>
    <source>
        <strain evidence="2">Expedition CK06-06</strain>
    </source>
</reference>
<dbReference type="AlphaFoldDB" id="X1EQF8"/>
<feature type="domain" description="UDP-glucose/GDP-mannose dehydrogenase C-terminal" evidence="1">
    <location>
        <begin position="1"/>
        <end position="51"/>
    </location>
</feature>
<feature type="non-terminal residue" evidence="2">
    <location>
        <position position="1"/>
    </location>
</feature>
<proteinExistence type="predicted"/>
<evidence type="ECO:0000313" key="2">
    <source>
        <dbReference type="EMBL" id="GAH10888.1"/>
    </source>
</evidence>
<dbReference type="EMBL" id="BART01031121">
    <property type="protein sequence ID" value="GAH10888.1"/>
    <property type="molecule type" value="Genomic_DNA"/>
</dbReference>
<dbReference type="InterPro" id="IPR036220">
    <property type="entry name" value="UDP-Glc/GDP-Man_DH_C_sf"/>
</dbReference>
<gene>
    <name evidence="2" type="ORF">S01H4_54124</name>
</gene>
<accession>X1EQF8</accession>
<dbReference type="InterPro" id="IPR014027">
    <property type="entry name" value="UDP-Glc/GDP-Man_DH_C"/>
</dbReference>
<dbReference type="Gene3D" id="3.40.50.720">
    <property type="entry name" value="NAD(P)-binding Rossmann-like Domain"/>
    <property type="match status" value="1"/>
</dbReference>
<evidence type="ECO:0000259" key="1">
    <source>
        <dbReference type="Pfam" id="PF03720"/>
    </source>
</evidence>
<dbReference type="GO" id="GO:0016616">
    <property type="term" value="F:oxidoreductase activity, acting on the CH-OH group of donors, NAD or NADP as acceptor"/>
    <property type="evidence" value="ECO:0007669"/>
    <property type="project" value="InterPro"/>
</dbReference>
<comment type="caution">
    <text evidence="2">The sequence shown here is derived from an EMBL/GenBank/DDBJ whole genome shotgun (WGS) entry which is preliminary data.</text>
</comment>
<sequence length="67" mass="7603">VTFCEDAYHAAEGGDLLVILTEWNQFRKLDFGRLKKALTSPRIVDCRNIYDSKAMADAGFEYICVGR</sequence>